<dbReference type="AlphaFoldDB" id="A0AAQ1P6J4"/>
<dbReference type="EMBL" id="OPYN01000070">
    <property type="protein sequence ID" value="SPO59942.1"/>
    <property type="molecule type" value="Genomic_DNA"/>
</dbReference>
<comment type="caution">
    <text evidence="1">The sequence shown here is derived from an EMBL/GenBank/DDBJ whole genome shotgun (WGS) entry which is preliminary data.</text>
</comment>
<dbReference type="Proteomes" id="UP000294335">
    <property type="component" value="Unassembled WGS sequence"/>
</dbReference>
<sequence>MNDSKDKKVSKSKGVVRSFFESMPGVDYAEAVIDTLTDSELLKNVPVVRSFVGAWEFRNKYKRSRFLKRVEVFHSNLSELTDDDLKKFDDEFESPGEAEEFVTDLIELMDRLENEQKAIMLAGAFKRLVRGEIREQNFREIARVFERVDNLDLFLFMQGYQNPHSFEHALGDILVNFRVCKRSIKMATRQTMMLDPSKFESYIDVTYEVTPFGRLVLETLHQVYQDKIEPKYLIKTGSMV</sequence>
<keyword evidence="2" id="KW-1185">Reference proteome</keyword>
<name>A0AAQ1P6J4_9PSED</name>
<evidence type="ECO:0000313" key="1">
    <source>
        <dbReference type="EMBL" id="SPO59942.1"/>
    </source>
</evidence>
<gene>
    <name evidence="1" type="ORF">JV551A3_V1_700214</name>
</gene>
<organism evidence="1 2">
    <name type="scientific">Pseudomonas inefficax</name>
    <dbReference type="NCBI Taxonomy" id="2078786"/>
    <lineage>
        <taxon>Bacteria</taxon>
        <taxon>Pseudomonadati</taxon>
        <taxon>Pseudomonadota</taxon>
        <taxon>Gammaproteobacteria</taxon>
        <taxon>Pseudomonadales</taxon>
        <taxon>Pseudomonadaceae</taxon>
        <taxon>Pseudomonas</taxon>
    </lineage>
</organism>
<evidence type="ECO:0000313" key="2">
    <source>
        <dbReference type="Proteomes" id="UP000294335"/>
    </source>
</evidence>
<dbReference type="RefSeq" id="WP_133970896.1">
    <property type="nucleotide sequence ID" value="NZ_OPYN01000070.1"/>
</dbReference>
<proteinExistence type="predicted"/>
<accession>A0AAQ1P6J4</accession>
<reference evidence="1 2" key="1">
    <citation type="submission" date="2018-02" db="EMBL/GenBank/DDBJ databases">
        <authorList>
            <person name="Dubost A."/>
        </authorList>
    </citation>
    <scope>NUCLEOTIDE SEQUENCE [LARGE SCALE GENOMIC DNA]</scope>
    <source>
        <strain evidence="2">JV551A3</strain>
    </source>
</reference>
<protein>
    <submittedName>
        <fullName evidence="1">Uncharacterized protein</fullName>
    </submittedName>
</protein>